<proteinExistence type="inferred from homology"/>
<dbReference type="PROSITE" id="PS51421">
    <property type="entry name" value="RAS"/>
    <property type="match status" value="1"/>
</dbReference>
<evidence type="ECO:0000313" key="3">
    <source>
        <dbReference type="Proteomes" id="UP001447188"/>
    </source>
</evidence>
<gene>
    <name evidence="2" type="ORF">Q9L58_007788</name>
</gene>
<name>A0ABR3GBL1_9PEZI</name>
<dbReference type="NCBIfam" id="TIGR00231">
    <property type="entry name" value="small_GTP"/>
    <property type="match status" value="1"/>
</dbReference>
<dbReference type="SMART" id="SM00173">
    <property type="entry name" value="RAS"/>
    <property type="match status" value="1"/>
</dbReference>
<dbReference type="SMART" id="SM00174">
    <property type="entry name" value="RHO"/>
    <property type="match status" value="1"/>
</dbReference>
<comment type="caution">
    <text evidence="2">The sequence shown here is derived from an EMBL/GenBank/DDBJ whole genome shotgun (WGS) entry which is preliminary data.</text>
</comment>
<dbReference type="PROSITE" id="PS51419">
    <property type="entry name" value="RAB"/>
    <property type="match status" value="1"/>
</dbReference>
<reference evidence="2 3" key="1">
    <citation type="submission" date="2024-02" db="EMBL/GenBank/DDBJ databases">
        <title>Discinaceae phylogenomics.</title>
        <authorList>
            <person name="Dirks A.C."/>
            <person name="James T.Y."/>
        </authorList>
    </citation>
    <scope>NUCLEOTIDE SEQUENCE [LARGE SCALE GENOMIC DNA]</scope>
    <source>
        <strain evidence="2 3">ACD0624</strain>
    </source>
</reference>
<organism evidence="2 3">
    <name type="scientific">Discina gigas</name>
    <dbReference type="NCBI Taxonomy" id="1032678"/>
    <lineage>
        <taxon>Eukaryota</taxon>
        <taxon>Fungi</taxon>
        <taxon>Dikarya</taxon>
        <taxon>Ascomycota</taxon>
        <taxon>Pezizomycotina</taxon>
        <taxon>Pezizomycetes</taxon>
        <taxon>Pezizales</taxon>
        <taxon>Discinaceae</taxon>
        <taxon>Discina</taxon>
    </lineage>
</organism>
<dbReference type="PRINTS" id="PR00449">
    <property type="entry name" value="RASTRNSFRMNG"/>
</dbReference>
<dbReference type="InterPro" id="IPR005225">
    <property type="entry name" value="Small_GTP-bd"/>
</dbReference>
<dbReference type="PANTHER" id="PTHR47979">
    <property type="entry name" value="DRAB11-RELATED"/>
    <property type="match status" value="1"/>
</dbReference>
<evidence type="ECO:0000256" key="1">
    <source>
        <dbReference type="ARBA" id="ARBA00006270"/>
    </source>
</evidence>
<accession>A0ABR3GBL1</accession>
<dbReference type="InterPro" id="IPR050209">
    <property type="entry name" value="Rab_GTPases_membrane_traffic"/>
</dbReference>
<dbReference type="Proteomes" id="UP001447188">
    <property type="component" value="Unassembled WGS sequence"/>
</dbReference>
<dbReference type="PROSITE" id="PS51420">
    <property type="entry name" value="RHO"/>
    <property type="match status" value="1"/>
</dbReference>
<dbReference type="EMBL" id="JBBBZM010000129">
    <property type="protein sequence ID" value="KAL0633352.1"/>
    <property type="molecule type" value="Genomic_DNA"/>
</dbReference>
<dbReference type="CDD" id="cd00154">
    <property type="entry name" value="Rab"/>
    <property type="match status" value="1"/>
</dbReference>
<dbReference type="SMART" id="SM00175">
    <property type="entry name" value="RAB"/>
    <property type="match status" value="1"/>
</dbReference>
<protein>
    <submittedName>
        <fullName evidence="2">Uncharacterized protein</fullName>
    </submittedName>
</protein>
<dbReference type="Gene3D" id="3.40.50.300">
    <property type="entry name" value="P-loop containing nucleotide triphosphate hydrolases"/>
    <property type="match status" value="1"/>
</dbReference>
<dbReference type="InterPro" id="IPR001806">
    <property type="entry name" value="Small_GTPase"/>
</dbReference>
<evidence type="ECO:0000313" key="2">
    <source>
        <dbReference type="EMBL" id="KAL0633352.1"/>
    </source>
</evidence>
<dbReference type="SUPFAM" id="SSF52540">
    <property type="entry name" value="P-loop containing nucleoside triphosphate hydrolases"/>
    <property type="match status" value="1"/>
</dbReference>
<comment type="similarity">
    <text evidence="1">Belongs to the small GTPase superfamily. Rab family.</text>
</comment>
<dbReference type="Pfam" id="PF00071">
    <property type="entry name" value="Ras"/>
    <property type="match status" value="1"/>
</dbReference>
<dbReference type="SMART" id="SM00176">
    <property type="entry name" value="RAN"/>
    <property type="match status" value="1"/>
</dbReference>
<sequence>MSQPWDYIAVSLSVRRPTPPQLTPALKKVVNIGDSGCGKSSLTIRLCEGRFNPSHDVTIGVEFGSRIVPCDPSNNTKKIKLQIWDTAGQESFRAITKSYFRGATGALLVYDISRRDTFSHVQEWLDELRSAAEPHISIILVGNKCDLGEQKREVTSEEARAWAEANGLKAFVETSAKTGEGVEMAFVDVAQEIYKNIRDGVYDLNDRSHGIKTNTAKATLSMDEQTKVKGGCC</sequence>
<keyword evidence="3" id="KW-1185">Reference proteome</keyword>
<dbReference type="InterPro" id="IPR027417">
    <property type="entry name" value="P-loop_NTPase"/>
</dbReference>